<reference evidence="1 2" key="1">
    <citation type="submission" date="2019-03" db="EMBL/GenBank/DDBJ databases">
        <title>First draft genome of Liparis tanakae, snailfish: a comprehensive survey of snailfish specific genes.</title>
        <authorList>
            <person name="Kim W."/>
            <person name="Song I."/>
            <person name="Jeong J.-H."/>
            <person name="Kim D."/>
            <person name="Kim S."/>
            <person name="Ryu S."/>
            <person name="Song J.Y."/>
            <person name="Lee S.K."/>
        </authorList>
    </citation>
    <scope>NUCLEOTIDE SEQUENCE [LARGE SCALE GENOMIC DNA]</scope>
    <source>
        <tissue evidence="1">Muscle</tissue>
    </source>
</reference>
<organism evidence="1 2">
    <name type="scientific">Liparis tanakae</name>
    <name type="common">Tanaka's snailfish</name>
    <dbReference type="NCBI Taxonomy" id="230148"/>
    <lineage>
        <taxon>Eukaryota</taxon>
        <taxon>Metazoa</taxon>
        <taxon>Chordata</taxon>
        <taxon>Craniata</taxon>
        <taxon>Vertebrata</taxon>
        <taxon>Euteleostomi</taxon>
        <taxon>Actinopterygii</taxon>
        <taxon>Neopterygii</taxon>
        <taxon>Teleostei</taxon>
        <taxon>Neoteleostei</taxon>
        <taxon>Acanthomorphata</taxon>
        <taxon>Eupercaria</taxon>
        <taxon>Perciformes</taxon>
        <taxon>Cottioidei</taxon>
        <taxon>Cottales</taxon>
        <taxon>Liparidae</taxon>
        <taxon>Liparis</taxon>
    </lineage>
</organism>
<protein>
    <submittedName>
        <fullName evidence="1">Uncharacterized protein</fullName>
    </submittedName>
</protein>
<name>A0A4Z2H0Z8_9TELE</name>
<proteinExistence type="predicted"/>
<comment type="caution">
    <text evidence="1">The sequence shown here is derived from an EMBL/GenBank/DDBJ whole genome shotgun (WGS) entry which is preliminary data.</text>
</comment>
<sequence>MYKCRAGAETALSLLVNSLSVGRYGAIRGFLLDECLPRNADRLPDHTRITTCLDPPCVPAAGEKEEEYDGEWRMFSQEALAESHHWCPCPFISPPTVFFENSSHTN</sequence>
<evidence type="ECO:0000313" key="2">
    <source>
        <dbReference type="Proteomes" id="UP000314294"/>
    </source>
</evidence>
<gene>
    <name evidence="1" type="ORF">EYF80_030271</name>
</gene>
<dbReference type="EMBL" id="SRLO01000354">
    <property type="protein sequence ID" value="TNN59547.1"/>
    <property type="molecule type" value="Genomic_DNA"/>
</dbReference>
<dbReference type="Proteomes" id="UP000314294">
    <property type="component" value="Unassembled WGS sequence"/>
</dbReference>
<evidence type="ECO:0000313" key="1">
    <source>
        <dbReference type="EMBL" id="TNN59547.1"/>
    </source>
</evidence>
<keyword evidence="2" id="KW-1185">Reference proteome</keyword>
<accession>A0A4Z2H0Z8</accession>
<dbReference type="AlphaFoldDB" id="A0A4Z2H0Z8"/>